<dbReference type="PANTHER" id="PTHR23074:SF78">
    <property type="entry name" value="KATANIN P60 ATPASE-CONTAINING SUBUNIT A-LIKE 2"/>
    <property type="match status" value="1"/>
</dbReference>
<dbReference type="OrthoDB" id="191529at2759"/>
<reference evidence="9 10" key="1">
    <citation type="journal article" date="2019" name="Commun. Biol.">
        <title>The bagworm genome reveals a unique fibroin gene that provides high tensile strength.</title>
        <authorList>
            <person name="Kono N."/>
            <person name="Nakamura H."/>
            <person name="Ohtoshi R."/>
            <person name="Tomita M."/>
            <person name="Numata K."/>
            <person name="Arakawa K."/>
        </authorList>
    </citation>
    <scope>NUCLEOTIDE SEQUENCE [LARGE SCALE GENOMIC DNA]</scope>
</reference>
<dbReference type="EMBL" id="BGZK01000778">
    <property type="protein sequence ID" value="GBP60061.1"/>
    <property type="molecule type" value="Genomic_DNA"/>
</dbReference>
<keyword evidence="10" id="KW-1185">Reference proteome</keyword>
<keyword evidence="3" id="KW-0493">Microtubule</keyword>
<keyword evidence="6" id="KW-0206">Cytoskeleton</keyword>
<evidence type="ECO:0000256" key="1">
    <source>
        <dbReference type="ARBA" id="ARBA00004647"/>
    </source>
</evidence>
<protein>
    <submittedName>
        <fullName evidence="9">Katanin p60 ATPase-containing subunit A-like 2</fullName>
    </submittedName>
</protein>
<dbReference type="GO" id="GO:0016853">
    <property type="term" value="F:isomerase activity"/>
    <property type="evidence" value="ECO:0007669"/>
    <property type="project" value="UniProtKB-KW"/>
</dbReference>
<dbReference type="Pfam" id="PF17862">
    <property type="entry name" value="AAA_lid_3"/>
    <property type="match status" value="1"/>
</dbReference>
<dbReference type="STRING" id="151549.A0A4C1X8D6"/>
<dbReference type="Gene3D" id="3.40.50.300">
    <property type="entry name" value="P-loop containing nucleotide triphosphate hydrolases"/>
    <property type="match status" value="1"/>
</dbReference>
<dbReference type="GO" id="GO:0000922">
    <property type="term" value="C:spindle pole"/>
    <property type="evidence" value="ECO:0007669"/>
    <property type="project" value="UniProtKB-SubCell"/>
</dbReference>
<keyword evidence="5" id="KW-0067">ATP-binding</keyword>
<sequence length="119" mass="13940">MLRRLEKRIHIPLPDFETRVRLFESFLNTKSIEIYPKVDYEELATKTEGYSGSDIKLVCKEALMSTVRKMLPHLNKGDNTKFKDRLDVSDILNAISKTKPISKNLTEKHEKWQNEMGCR</sequence>
<comment type="subcellular location">
    <subcellularLocation>
        <location evidence="1">Cytoplasm</location>
        <location evidence="1">Cytoskeleton</location>
        <location evidence="1">Spindle pole</location>
    </subcellularLocation>
</comment>
<dbReference type="Gene3D" id="1.10.8.60">
    <property type="match status" value="1"/>
</dbReference>
<evidence type="ECO:0000256" key="4">
    <source>
        <dbReference type="ARBA" id="ARBA00022741"/>
    </source>
</evidence>
<dbReference type="AlphaFoldDB" id="A0A4C1X8D6"/>
<dbReference type="SUPFAM" id="SSF52540">
    <property type="entry name" value="P-loop containing nucleoside triphosphate hydrolases"/>
    <property type="match status" value="1"/>
</dbReference>
<evidence type="ECO:0000256" key="5">
    <source>
        <dbReference type="ARBA" id="ARBA00022840"/>
    </source>
</evidence>
<evidence type="ECO:0000313" key="10">
    <source>
        <dbReference type="Proteomes" id="UP000299102"/>
    </source>
</evidence>
<dbReference type="InterPro" id="IPR027417">
    <property type="entry name" value="P-loop_NTPase"/>
</dbReference>
<dbReference type="InterPro" id="IPR050304">
    <property type="entry name" value="MT-severing_AAA_ATPase"/>
</dbReference>
<dbReference type="Proteomes" id="UP000299102">
    <property type="component" value="Unassembled WGS sequence"/>
</dbReference>
<dbReference type="GO" id="GO:0016887">
    <property type="term" value="F:ATP hydrolysis activity"/>
    <property type="evidence" value="ECO:0007669"/>
    <property type="project" value="TreeGrafter"/>
</dbReference>
<name>A0A4C1X8D6_EUMVA</name>
<accession>A0A4C1X8D6</accession>
<dbReference type="GO" id="GO:0005524">
    <property type="term" value="F:ATP binding"/>
    <property type="evidence" value="ECO:0007669"/>
    <property type="project" value="UniProtKB-KW"/>
</dbReference>
<proteinExistence type="predicted"/>
<evidence type="ECO:0000256" key="7">
    <source>
        <dbReference type="ARBA" id="ARBA00023235"/>
    </source>
</evidence>
<feature type="domain" description="AAA ATPase AAA+ lid" evidence="8">
    <location>
        <begin position="38"/>
        <end position="78"/>
    </location>
</feature>
<comment type="caution">
    <text evidence="9">The sequence shown here is derived from an EMBL/GenBank/DDBJ whole genome shotgun (WGS) entry which is preliminary data.</text>
</comment>
<evidence type="ECO:0000256" key="2">
    <source>
        <dbReference type="ARBA" id="ARBA00022490"/>
    </source>
</evidence>
<keyword evidence="4" id="KW-0547">Nucleotide-binding</keyword>
<evidence type="ECO:0000313" key="9">
    <source>
        <dbReference type="EMBL" id="GBP60061.1"/>
    </source>
</evidence>
<keyword evidence="2" id="KW-0963">Cytoplasm</keyword>
<keyword evidence="7" id="KW-0413">Isomerase</keyword>
<dbReference type="GO" id="GO:0005874">
    <property type="term" value="C:microtubule"/>
    <property type="evidence" value="ECO:0007669"/>
    <property type="project" value="UniProtKB-KW"/>
</dbReference>
<dbReference type="InterPro" id="IPR041569">
    <property type="entry name" value="AAA_lid_3"/>
</dbReference>
<gene>
    <name evidence="9" type="primary">katnal2</name>
    <name evidence="9" type="ORF">EVAR_7054_1</name>
</gene>
<evidence type="ECO:0000256" key="3">
    <source>
        <dbReference type="ARBA" id="ARBA00022701"/>
    </source>
</evidence>
<organism evidence="9 10">
    <name type="scientific">Eumeta variegata</name>
    <name type="common">Bagworm moth</name>
    <name type="synonym">Eumeta japonica</name>
    <dbReference type="NCBI Taxonomy" id="151549"/>
    <lineage>
        <taxon>Eukaryota</taxon>
        <taxon>Metazoa</taxon>
        <taxon>Ecdysozoa</taxon>
        <taxon>Arthropoda</taxon>
        <taxon>Hexapoda</taxon>
        <taxon>Insecta</taxon>
        <taxon>Pterygota</taxon>
        <taxon>Neoptera</taxon>
        <taxon>Endopterygota</taxon>
        <taxon>Lepidoptera</taxon>
        <taxon>Glossata</taxon>
        <taxon>Ditrysia</taxon>
        <taxon>Tineoidea</taxon>
        <taxon>Psychidae</taxon>
        <taxon>Oiketicinae</taxon>
        <taxon>Eumeta</taxon>
    </lineage>
</organism>
<evidence type="ECO:0000256" key="6">
    <source>
        <dbReference type="ARBA" id="ARBA00023212"/>
    </source>
</evidence>
<evidence type="ECO:0000259" key="8">
    <source>
        <dbReference type="Pfam" id="PF17862"/>
    </source>
</evidence>
<dbReference type="PANTHER" id="PTHR23074">
    <property type="entry name" value="AAA DOMAIN-CONTAINING"/>
    <property type="match status" value="1"/>
</dbReference>